<dbReference type="InParanoid" id="A0A0D2WYE5"/>
<dbReference type="RefSeq" id="XP_004342601.1">
    <property type="nucleotide sequence ID" value="XM_004342552.1"/>
</dbReference>
<dbReference type="STRING" id="595528.A0A0D2WYE5"/>
<dbReference type="OMA" id="TSPGDWC"/>
<dbReference type="InterPro" id="IPR019371">
    <property type="entry name" value="KxDL_dom"/>
</dbReference>
<proteinExistence type="inferred from homology"/>
<dbReference type="InterPro" id="IPR039843">
    <property type="entry name" value="KXD1-like"/>
</dbReference>
<feature type="domain" description="KxDL" evidence="3">
    <location>
        <begin position="25"/>
        <end position="109"/>
    </location>
</feature>
<dbReference type="GO" id="GO:0032418">
    <property type="term" value="P:lysosome localization"/>
    <property type="evidence" value="ECO:0007669"/>
    <property type="project" value="TreeGrafter"/>
</dbReference>
<evidence type="ECO:0000313" key="4">
    <source>
        <dbReference type="EMBL" id="KJE97933.1"/>
    </source>
</evidence>
<evidence type="ECO:0000256" key="2">
    <source>
        <dbReference type="SAM" id="MobiDB-lite"/>
    </source>
</evidence>
<feature type="region of interest" description="Disordered" evidence="2">
    <location>
        <begin position="112"/>
        <end position="172"/>
    </location>
</feature>
<organism evidence="4 5">
    <name type="scientific">Capsaspora owczarzaki (strain ATCC 30864)</name>
    <dbReference type="NCBI Taxonomy" id="595528"/>
    <lineage>
        <taxon>Eukaryota</taxon>
        <taxon>Filasterea</taxon>
        <taxon>Capsaspora</taxon>
    </lineage>
</organism>
<dbReference type="Proteomes" id="UP000008743">
    <property type="component" value="Unassembled WGS sequence"/>
</dbReference>
<dbReference type="PANTHER" id="PTHR13511:SF0">
    <property type="entry name" value="KXDL MOTIF-CONTAINING PROTEIN 1"/>
    <property type="match status" value="1"/>
</dbReference>
<dbReference type="GO" id="GO:0099078">
    <property type="term" value="C:BORC complex"/>
    <property type="evidence" value="ECO:0007669"/>
    <property type="project" value="TreeGrafter"/>
</dbReference>
<dbReference type="eggNOG" id="KOG3443">
    <property type="taxonomic scope" value="Eukaryota"/>
</dbReference>
<reference evidence="5" key="1">
    <citation type="submission" date="2011-02" db="EMBL/GenBank/DDBJ databases">
        <title>The Genome Sequence of Capsaspora owczarzaki ATCC 30864.</title>
        <authorList>
            <person name="Russ C."/>
            <person name="Cuomo C."/>
            <person name="Burger G."/>
            <person name="Gray M.W."/>
            <person name="Holland P.W.H."/>
            <person name="King N."/>
            <person name="Lang F.B.F."/>
            <person name="Roger A.J."/>
            <person name="Ruiz-Trillo I."/>
            <person name="Young S.K."/>
            <person name="Zeng Q."/>
            <person name="Gargeya S."/>
            <person name="Alvarado L."/>
            <person name="Berlin A."/>
            <person name="Chapman S.B."/>
            <person name="Chen Z."/>
            <person name="Freedman E."/>
            <person name="Gellesch M."/>
            <person name="Goldberg J."/>
            <person name="Griggs A."/>
            <person name="Gujja S."/>
            <person name="Heilman E."/>
            <person name="Heiman D."/>
            <person name="Howarth C."/>
            <person name="Mehta T."/>
            <person name="Neiman D."/>
            <person name="Pearson M."/>
            <person name="Roberts A."/>
            <person name="Saif S."/>
            <person name="Shea T."/>
            <person name="Shenoy N."/>
            <person name="Sisk P."/>
            <person name="Stolte C."/>
            <person name="Sykes S."/>
            <person name="White J."/>
            <person name="Yandava C."/>
            <person name="Haas B."/>
            <person name="Nusbaum C."/>
            <person name="Birren B."/>
        </authorList>
    </citation>
    <scope>NUCLEOTIDE SEQUENCE</scope>
    <source>
        <strain evidence="5">ATCC 30864</strain>
    </source>
</reference>
<feature type="compositionally biased region" description="Acidic residues" evidence="2">
    <location>
        <begin position="119"/>
        <end position="132"/>
    </location>
</feature>
<accession>A0A0D2WYE5</accession>
<keyword evidence="5" id="KW-1185">Reference proteome</keyword>
<evidence type="ECO:0000256" key="1">
    <source>
        <dbReference type="ARBA" id="ARBA00005913"/>
    </source>
</evidence>
<sequence length="172" mass="18987">MTDELSGQAPPPPPLDASTVFANKITSGIDHGAVKDMLRQQRLILGRFERTNARLSRFNEHLDSVLGAHTARFKSYTHQLVDAKKDLESIFRRIRALRAKLTQQYPEAFFGLEMPGNISDDDDDDYGDEDEEHDPRSKTAARPQHPVEQESAATESSEVAAPADDGAAPDSA</sequence>
<dbReference type="EMBL" id="KE346376">
    <property type="protein sequence ID" value="KJE97933.1"/>
    <property type="molecule type" value="Genomic_DNA"/>
</dbReference>
<dbReference type="AlphaFoldDB" id="A0A0D2WYE5"/>
<dbReference type="PhylomeDB" id="A0A0D2WYE5"/>
<name>A0A0D2WYE5_CAPO3</name>
<feature type="compositionally biased region" description="Low complexity" evidence="2">
    <location>
        <begin position="150"/>
        <end position="172"/>
    </location>
</feature>
<dbReference type="Pfam" id="PF10241">
    <property type="entry name" value="KxDL"/>
    <property type="match status" value="1"/>
</dbReference>
<gene>
    <name evidence="4" type="ORF">CAOG_008000</name>
</gene>
<comment type="similarity">
    <text evidence="1">Belongs to the KXD1 family.</text>
</comment>
<evidence type="ECO:0000313" key="5">
    <source>
        <dbReference type="Proteomes" id="UP000008743"/>
    </source>
</evidence>
<dbReference type="OrthoDB" id="10258877at2759"/>
<protein>
    <recommendedName>
        <fullName evidence="3">KxDL domain-containing protein</fullName>
    </recommendedName>
</protein>
<evidence type="ECO:0000259" key="3">
    <source>
        <dbReference type="Pfam" id="PF10241"/>
    </source>
</evidence>
<dbReference type="PANTHER" id="PTHR13511">
    <property type="entry name" value="KXDL MOTIF-CONTAINING PROTEIN 1"/>
    <property type="match status" value="1"/>
</dbReference>